<keyword evidence="4" id="KW-1185">Reference proteome</keyword>
<keyword evidence="1" id="KW-0472">Membrane</keyword>
<gene>
    <name evidence="2" type="ORF">SMC2_08780</name>
    <name evidence="3" type="ORF">SMC3_06850</name>
</gene>
<name>A0A398D973_9BACT</name>
<feature type="transmembrane region" description="Helical" evidence="1">
    <location>
        <begin position="157"/>
        <end position="177"/>
    </location>
</feature>
<feature type="transmembrane region" description="Helical" evidence="1">
    <location>
        <begin position="6"/>
        <end position="29"/>
    </location>
</feature>
<evidence type="ECO:0000256" key="1">
    <source>
        <dbReference type="SAM" id="Phobius"/>
    </source>
</evidence>
<evidence type="ECO:0000313" key="4">
    <source>
        <dbReference type="Proteomes" id="UP000265724"/>
    </source>
</evidence>
<reference evidence="4 5" key="1">
    <citation type="submission" date="2018-09" db="EMBL/GenBank/DDBJ databases">
        <title>Discovery and Ecogenomic Context for Candidatus Cryosericales, a Global Caldiserica Order Active in Thawing Permafrost.</title>
        <authorList>
            <person name="Martinez M.A."/>
            <person name="Woodcroft B.J."/>
            <person name="Ignacio Espinoza J.C."/>
            <person name="Zayed A."/>
            <person name="Singleton C.M."/>
            <person name="Boyd J."/>
            <person name="Li Y.-F."/>
            <person name="Purvine S."/>
            <person name="Maughan H."/>
            <person name="Hodgkins S.B."/>
            <person name="Anderson D."/>
            <person name="Sederholm M."/>
            <person name="Temperton B."/>
            <person name="Saleska S.R."/>
            <person name="Tyson G.W."/>
            <person name="Rich V.I."/>
        </authorList>
    </citation>
    <scope>NUCLEOTIDE SEQUENCE [LARGE SCALE GENOMIC DNA]</scope>
    <source>
        <strain evidence="2 4">SMC2</strain>
        <strain evidence="3 5">SMC3</strain>
    </source>
</reference>
<proteinExistence type="predicted"/>
<keyword evidence="1" id="KW-1133">Transmembrane helix</keyword>
<dbReference type="EMBL" id="QXIX01000061">
    <property type="protein sequence ID" value="RIE11488.1"/>
    <property type="molecule type" value="Genomic_DNA"/>
</dbReference>
<feature type="transmembrane region" description="Helical" evidence="1">
    <location>
        <begin position="36"/>
        <end position="53"/>
    </location>
</feature>
<sequence length="310" mass="35294">MGTFTFIPTWIVQDIIVYLVATITVVFIIRHEKHPVSVILEFICFVLFYAAVFENFATLMGWYGYGRSVLMIFNVPASVPVMEYLVVYSGLRLADAMKIPTWCKPIFVGVMGVLTDFSLDPLAVSQRFATHEGTIGRWTWYPGAADIRIHNIPIYNFTGWFLLCGFAAALLVLGRWWHKKTGYNATIGFVYPPLAMLLSLGVLVSPLSSFLLWLAPIFKKGGITEVIMLCFAFTLFIMVMVIWRGKMKKGLSLREDYPVLMILIGFHVCNVLFAVIGGYWNILLITLPFAALHILLILYIFRRGFRFERT</sequence>
<feature type="transmembrane region" description="Helical" evidence="1">
    <location>
        <begin position="257"/>
        <end position="276"/>
    </location>
</feature>
<comment type="caution">
    <text evidence="3">The sequence shown here is derived from an EMBL/GenBank/DDBJ whole genome shotgun (WGS) entry which is preliminary data.</text>
</comment>
<dbReference type="AlphaFoldDB" id="A0A398D973"/>
<evidence type="ECO:0000313" key="3">
    <source>
        <dbReference type="EMBL" id="RIE12106.1"/>
    </source>
</evidence>
<dbReference type="Proteomes" id="UP000265724">
    <property type="component" value="Unassembled WGS sequence"/>
</dbReference>
<dbReference type="EMBL" id="QXIW01000031">
    <property type="protein sequence ID" value="RIE12106.1"/>
    <property type="molecule type" value="Genomic_DNA"/>
</dbReference>
<feature type="transmembrane region" description="Helical" evidence="1">
    <location>
        <begin position="189"/>
        <end position="214"/>
    </location>
</feature>
<feature type="transmembrane region" description="Helical" evidence="1">
    <location>
        <begin position="226"/>
        <end position="245"/>
    </location>
</feature>
<evidence type="ECO:0000313" key="2">
    <source>
        <dbReference type="EMBL" id="RIE11488.1"/>
    </source>
</evidence>
<organism evidence="3 5">
    <name type="scientific">Candidatus Cryosericum hinesii</name>
    <dbReference type="NCBI Taxonomy" id="2290915"/>
    <lineage>
        <taxon>Bacteria</taxon>
        <taxon>Pseudomonadati</taxon>
        <taxon>Caldisericota/Cryosericota group</taxon>
        <taxon>Candidatus Cryosericota</taxon>
        <taxon>Candidatus Cryosericia</taxon>
        <taxon>Candidatus Cryosericales</taxon>
        <taxon>Candidatus Cryosericaceae</taxon>
        <taxon>Candidatus Cryosericum</taxon>
    </lineage>
</organism>
<evidence type="ECO:0000313" key="5">
    <source>
        <dbReference type="Proteomes" id="UP000266042"/>
    </source>
</evidence>
<feature type="transmembrane region" description="Helical" evidence="1">
    <location>
        <begin position="282"/>
        <end position="301"/>
    </location>
</feature>
<dbReference type="Proteomes" id="UP000266042">
    <property type="component" value="Unassembled WGS sequence"/>
</dbReference>
<protein>
    <submittedName>
        <fullName evidence="3">Carotenoid biosynthesis protein</fullName>
    </submittedName>
</protein>
<dbReference type="RefSeq" id="WP_119088213.1">
    <property type="nucleotide sequence ID" value="NZ_QXIV01000058.1"/>
</dbReference>
<feature type="transmembrane region" description="Helical" evidence="1">
    <location>
        <begin position="65"/>
        <end position="87"/>
    </location>
</feature>
<keyword evidence="1" id="KW-0812">Transmembrane</keyword>
<accession>A0A398D973</accession>